<protein>
    <recommendedName>
        <fullName evidence="4">MFS transporter</fullName>
    </recommendedName>
</protein>
<feature type="transmembrane region" description="Helical" evidence="1">
    <location>
        <begin position="54"/>
        <end position="72"/>
    </location>
</feature>
<reference evidence="2 3" key="1">
    <citation type="submission" date="2023-09" db="EMBL/GenBank/DDBJ databases">
        <title>Genome completion map analysis of the actinomycetes C11-1.</title>
        <authorList>
            <person name="Qin P."/>
            <person name="Guan P."/>
        </authorList>
    </citation>
    <scope>NUCLEOTIDE SEQUENCE [LARGE SCALE GENOMIC DNA]</scope>
    <source>
        <strain evidence="2 3">C11-1</strain>
    </source>
</reference>
<proteinExistence type="predicted"/>
<evidence type="ECO:0000313" key="3">
    <source>
        <dbReference type="Proteomes" id="UP001303236"/>
    </source>
</evidence>
<dbReference type="EMBL" id="CP134500">
    <property type="protein sequence ID" value="WNF30840.1"/>
    <property type="molecule type" value="Genomic_DNA"/>
</dbReference>
<keyword evidence="1" id="KW-0812">Transmembrane</keyword>
<evidence type="ECO:0000256" key="1">
    <source>
        <dbReference type="SAM" id="Phobius"/>
    </source>
</evidence>
<sequence length="86" mass="9099">MGESGEEGPPDRPRAGKRLGYPAAAAVFVISMAGTTLPTPLYGLHREELGCSELMVTVVLTVHALGVIAALASPIRASRRWWASEP</sequence>
<feature type="transmembrane region" description="Helical" evidence="1">
    <location>
        <begin position="21"/>
        <end position="42"/>
    </location>
</feature>
<gene>
    <name evidence="2" type="ORF">RI138_30640</name>
</gene>
<keyword evidence="1" id="KW-0472">Membrane</keyword>
<name>A0ABY9W4T6_9ACTN</name>
<keyword evidence="3" id="KW-1185">Reference proteome</keyword>
<evidence type="ECO:0000313" key="2">
    <source>
        <dbReference type="EMBL" id="WNF30840.1"/>
    </source>
</evidence>
<keyword evidence="1" id="KW-1133">Transmembrane helix</keyword>
<evidence type="ECO:0008006" key="4">
    <source>
        <dbReference type="Google" id="ProtNLM"/>
    </source>
</evidence>
<organism evidence="2 3">
    <name type="scientific">Streptomyces durocortorensis</name>
    <dbReference type="NCBI Taxonomy" id="2811104"/>
    <lineage>
        <taxon>Bacteria</taxon>
        <taxon>Bacillati</taxon>
        <taxon>Actinomycetota</taxon>
        <taxon>Actinomycetes</taxon>
        <taxon>Kitasatosporales</taxon>
        <taxon>Streptomycetaceae</taxon>
        <taxon>Streptomyces</taxon>
    </lineage>
</organism>
<accession>A0ABY9W4T6</accession>
<dbReference type="Proteomes" id="UP001303236">
    <property type="component" value="Chromosome"/>
</dbReference>